<dbReference type="Proteomes" id="UP000015344">
    <property type="component" value="Unassembled WGS sequence"/>
</dbReference>
<evidence type="ECO:0000256" key="2">
    <source>
        <dbReference type="ARBA" id="ARBA00022759"/>
    </source>
</evidence>
<dbReference type="GO" id="GO:0019843">
    <property type="term" value="F:rRNA binding"/>
    <property type="evidence" value="ECO:0007669"/>
    <property type="project" value="UniProtKB-UniRule"/>
</dbReference>
<keyword evidence="1 4" id="KW-0540">Nuclease</keyword>
<comment type="similarity">
    <text evidence="4">Belongs to the MrnC RNase family.</text>
</comment>
<keyword evidence="2 4" id="KW-0255">Endonuclease</keyword>
<dbReference type="PANTHER" id="PTHR34276:SF1">
    <property type="entry name" value="MINI-RIBONUCLEASE 3"/>
    <property type="match status" value="1"/>
</dbReference>
<keyword evidence="4" id="KW-0963">Cytoplasm</keyword>
<dbReference type="Gene3D" id="1.10.1520.10">
    <property type="entry name" value="Ribonuclease III domain"/>
    <property type="match status" value="1"/>
</dbReference>
<protein>
    <recommendedName>
        <fullName evidence="4">Mini-ribonuclease 3</fullName>
        <shortName evidence="4">Mini-3</shortName>
        <shortName evidence="4">Mini-RNase 3</shortName>
        <ecNumber evidence="4">3.1.26.-</ecNumber>
    </recommendedName>
    <alternativeName>
        <fullName evidence="4">Mini-RNase III</fullName>
        <shortName evidence="4">Mini-III</shortName>
    </alternativeName>
</protein>
<dbReference type="GO" id="GO:0005737">
    <property type="term" value="C:cytoplasm"/>
    <property type="evidence" value="ECO:0007669"/>
    <property type="project" value="UniProtKB-SubCell"/>
</dbReference>
<dbReference type="SUPFAM" id="SSF69065">
    <property type="entry name" value="RNase III domain-like"/>
    <property type="match status" value="1"/>
</dbReference>
<keyword evidence="4" id="KW-0699">rRNA-binding</keyword>
<sequence length="169" mass="19077">MVDEGAYAYAMNDNQQEHQSTTIEARSGDAGTWLFPFAPTKQPQQLNPIVLAYIGDAIFEVAIRQYLISQPNHRPNHLHREATGYVSAKAQARALSLLMSILTDEEADVVRQGRNTKSSVPKSANVSEYRQATALESLFGYLYLNENFERMRQFVTMIVQAHGTEQQQK</sequence>
<evidence type="ECO:0000256" key="3">
    <source>
        <dbReference type="ARBA" id="ARBA00022801"/>
    </source>
</evidence>
<dbReference type="eggNOG" id="COG1939">
    <property type="taxonomic scope" value="Bacteria"/>
</dbReference>
<dbReference type="InterPro" id="IPR008226">
    <property type="entry name" value="Mini3_fam"/>
</dbReference>
<dbReference type="PATRIC" id="fig|1117108.3.peg.2537"/>
<dbReference type="CDD" id="cd00593">
    <property type="entry name" value="RIBOc"/>
    <property type="match status" value="1"/>
</dbReference>
<comment type="subunit">
    <text evidence="4">Homodimer.</text>
</comment>
<dbReference type="GO" id="GO:0006364">
    <property type="term" value="P:rRNA processing"/>
    <property type="evidence" value="ECO:0007669"/>
    <property type="project" value="UniProtKB-UniRule"/>
</dbReference>
<dbReference type="InterPro" id="IPR000999">
    <property type="entry name" value="RNase_III_dom"/>
</dbReference>
<dbReference type="AlphaFoldDB" id="S9SQD2"/>
<dbReference type="Pfam" id="PF00636">
    <property type="entry name" value="Ribonuclease_3"/>
    <property type="match status" value="1"/>
</dbReference>
<feature type="domain" description="RNase III" evidence="5">
    <location>
        <begin position="31"/>
        <end position="168"/>
    </location>
</feature>
<keyword evidence="3 4" id="KW-0378">Hydrolase</keyword>
<dbReference type="HAMAP" id="MF_01468">
    <property type="entry name" value="RNase_Mini_III"/>
    <property type="match status" value="1"/>
</dbReference>
<gene>
    <name evidence="4" type="primary">mrnC</name>
    <name evidence="6" type="ORF">PAALTS15_12247</name>
</gene>
<keyword evidence="4" id="KW-0690">Ribosome biogenesis</keyword>
<comment type="subcellular location">
    <subcellularLocation>
        <location evidence="4">Cytoplasm</location>
    </subcellularLocation>
</comment>
<comment type="function">
    <text evidence="4">Involved in correct processing of both the 5' and 3' ends of 23S rRNA precursor. Processes 30S rRNA precursor transcript even in absence of ribonuclease 3 (Rnc); Rnc processes 30S rRNA into smaller rRNA precursors.</text>
</comment>
<dbReference type="GO" id="GO:0004525">
    <property type="term" value="F:ribonuclease III activity"/>
    <property type="evidence" value="ECO:0007669"/>
    <property type="project" value="InterPro"/>
</dbReference>
<keyword evidence="4" id="KW-0460">Magnesium</keyword>
<comment type="caution">
    <text evidence="6">The sequence shown here is derived from an EMBL/GenBank/DDBJ whole genome shotgun (WGS) entry which is preliminary data.</text>
</comment>
<proteinExistence type="inferred from homology"/>
<keyword evidence="4" id="KW-0698">rRNA processing</keyword>
<evidence type="ECO:0000259" key="5">
    <source>
        <dbReference type="SMART" id="SM00535"/>
    </source>
</evidence>
<evidence type="ECO:0000313" key="7">
    <source>
        <dbReference type="Proteomes" id="UP000015344"/>
    </source>
</evidence>
<name>S9SQD2_PAEAL</name>
<feature type="active site" evidence="4">
    <location>
        <position position="56"/>
    </location>
</feature>
<dbReference type="SMART" id="SM00535">
    <property type="entry name" value="RIBOc"/>
    <property type="match status" value="1"/>
</dbReference>
<dbReference type="EMBL" id="ATMT01000049">
    <property type="protein sequence ID" value="EPY06924.1"/>
    <property type="molecule type" value="Genomic_DNA"/>
</dbReference>
<reference evidence="6 7" key="1">
    <citation type="submission" date="2013-05" db="EMBL/GenBank/DDBJ databases">
        <authorList>
            <person name="Strain E.A."/>
            <person name="Brown E."/>
            <person name="Allard M.W."/>
            <person name="Luo Y.L."/>
        </authorList>
    </citation>
    <scope>NUCLEOTIDE SEQUENCE [LARGE SCALE GENOMIC DNA]</scope>
    <source>
        <strain evidence="6 7">TS-15</strain>
    </source>
</reference>
<evidence type="ECO:0000313" key="6">
    <source>
        <dbReference type="EMBL" id="EPY06924.1"/>
    </source>
</evidence>
<accession>S9SQD2</accession>
<keyword evidence="4" id="KW-0694">RNA-binding</keyword>
<dbReference type="PANTHER" id="PTHR34276">
    <property type="entry name" value="MINI-RIBONUCLEASE 3"/>
    <property type="match status" value="1"/>
</dbReference>
<organism evidence="6 7">
    <name type="scientific">Paenibacillus alvei TS-15</name>
    <dbReference type="NCBI Taxonomy" id="1117108"/>
    <lineage>
        <taxon>Bacteria</taxon>
        <taxon>Bacillati</taxon>
        <taxon>Bacillota</taxon>
        <taxon>Bacilli</taxon>
        <taxon>Bacillales</taxon>
        <taxon>Paenibacillaceae</taxon>
        <taxon>Paenibacillus</taxon>
    </lineage>
</organism>
<dbReference type="EC" id="3.1.26.-" evidence="4"/>
<evidence type="ECO:0000256" key="1">
    <source>
        <dbReference type="ARBA" id="ARBA00022722"/>
    </source>
</evidence>
<evidence type="ECO:0000256" key="4">
    <source>
        <dbReference type="HAMAP-Rule" id="MF_01468"/>
    </source>
</evidence>
<dbReference type="InterPro" id="IPR036389">
    <property type="entry name" value="RNase_III_sf"/>
</dbReference>
<comment type="cofactor">
    <cofactor evidence="4">
        <name>Mg(2+)</name>
        <dbReference type="ChEBI" id="CHEBI:18420"/>
    </cofactor>
</comment>